<evidence type="ECO:0000313" key="10">
    <source>
        <dbReference type="EMBL" id="TDL23918.1"/>
    </source>
</evidence>
<dbReference type="PANTHER" id="PTHR24305:SF166">
    <property type="entry name" value="CYTOCHROME P450 12A4, MITOCHONDRIAL-RELATED"/>
    <property type="match status" value="1"/>
</dbReference>
<comment type="cofactor">
    <cofactor evidence="1 9">
        <name>heme</name>
        <dbReference type="ChEBI" id="CHEBI:30413"/>
    </cofactor>
</comment>
<dbReference type="GO" id="GO:0005506">
    <property type="term" value="F:iron ion binding"/>
    <property type="evidence" value="ECO:0007669"/>
    <property type="project" value="InterPro"/>
</dbReference>
<dbReference type="Pfam" id="PF00067">
    <property type="entry name" value="p450"/>
    <property type="match status" value="1"/>
</dbReference>
<dbReference type="OrthoDB" id="1470350at2759"/>
<keyword evidence="5 9" id="KW-0479">Metal-binding</keyword>
<evidence type="ECO:0000256" key="8">
    <source>
        <dbReference type="ARBA" id="ARBA00023033"/>
    </source>
</evidence>
<reference evidence="10 11" key="1">
    <citation type="submission" date="2018-06" db="EMBL/GenBank/DDBJ databases">
        <title>A transcriptomic atlas of mushroom development highlights an independent origin of complex multicellularity.</title>
        <authorList>
            <consortium name="DOE Joint Genome Institute"/>
            <person name="Krizsan K."/>
            <person name="Almasi E."/>
            <person name="Merenyi Z."/>
            <person name="Sahu N."/>
            <person name="Viragh M."/>
            <person name="Koszo T."/>
            <person name="Mondo S."/>
            <person name="Kiss B."/>
            <person name="Balint B."/>
            <person name="Kues U."/>
            <person name="Barry K."/>
            <person name="Hegedus J.C."/>
            <person name="Henrissat B."/>
            <person name="Johnson J."/>
            <person name="Lipzen A."/>
            <person name="Ohm R."/>
            <person name="Nagy I."/>
            <person name="Pangilinan J."/>
            <person name="Yan J."/>
            <person name="Xiong Y."/>
            <person name="Grigoriev I.V."/>
            <person name="Hibbett D.S."/>
            <person name="Nagy L.G."/>
        </authorList>
    </citation>
    <scope>NUCLEOTIDE SEQUENCE [LARGE SCALE GENOMIC DNA]</scope>
    <source>
        <strain evidence="10 11">SZMC22713</strain>
    </source>
</reference>
<dbReference type="AlphaFoldDB" id="A0A4Y7Q9M4"/>
<evidence type="ECO:0000256" key="3">
    <source>
        <dbReference type="ARBA" id="ARBA00010617"/>
    </source>
</evidence>
<keyword evidence="8" id="KW-0503">Monooxygenase</keyword>
<dbReference type="PRINTS" id="PR00463">
    <property type="entry name" value="EP450I"/>
</dbReference>
<evidence type="ECO:0000256" key="6">
    <source>
        <dbReference type="ARBA" id="ARBA00023002"/>
    </source>
</evidence>
<organism evidence="10 11">
    <name type="scientific">Rickenella mellea</name>
    <dbReference type="NCBI Taxonomy" id="50990"/>
    <lineage>
        <taxon>Eukaryota</taxon>
        <taxon>Fungi</taxon>
        <taxon>Dikarya</taxon>
        <taxon>Basidiomycota</taxon>
        <taxon>Agaricomycotina</taxon>
        <taxon>Agaricomycetes</taxon>
        <taxon>Hymenochaetales</taxon>
        <taxon>Rickenellaceae</taxon>
        <taxon>Rickenella</taxon>
    </lineage>
</organism>
<dbReference type="GO" id="GO:0020037">
    <property type="term" value="F:heme binding"/>
    <property type="evidence" value="ECO:0007669"/>
    <property type="project" value="InterPro"/>
</dbReference>
<dbReference type="InterPro" id="IPR050121">
    <property type="entry name" value="Cytochrome_P450_monoxygenase"/>
</dbReference>
<keyword evidence="7 9" id="KW-0408">Iron</keyword>
<dbReference type="InterPro" id="IPR001128">
    <property type="entry name" value="Cyt_P450"/>
</dbReference>
<dbReference type="InterPro" id="IPR002401">
    <property type="entry name" value="Cyt_P450_E_grp-I"/>
</dbReference>
<keyword evidence="11" id="KW-1185">Reference proteome</keyword>
<dbReference type="PANTHER" id="PTHR24305">
    <property type="entry name" value="CYTOCHROME P450"/>
    <property type="match status" value="1"/>
</dbReference>
<protein>
    <submittedName>
        <fullName evidence="10">Cytochrome P450</fullName>
    </submittedName>
</protein>
<accession>A0A4Y7Q9M4</accession>
<evidence type="ECO:0000256" key="4">
    <source>
        <dbReference type="ARBA" id="ARBA00022617"/>
    </source>
</evidence>
<evidence type="ECO:0000256" key="2">
    <source>
        <dbReference type="ARBA" id="ARBA00005179"/>
    </source>
</evidence>
<keyword evidence="6" id="KW-0560">Oxidoreductase</keyword>
<comment type="pathway">
    <text evidence="2">Secondary metabolite biosynthesis.</text>
</comment>
<dbReference type="STRING" id="50990.A0A4Y7Q9M4"/>
<dbReference type="SUPFAM" id="SSF48264">
    <property type="entry name" value="Cytochrome P450"/>
    <property type="match status" value="1"/>
</dbReference>
<evidence type="ECO:0000256" key="1">
    <source>
        <dbReference type="ARBA" id="ARBA00001971"/>
    </source>
</evidence>
<dbReference type="InterPro" id="IPR036396">
    <property type="entry name" value="Cyt_P450_sf"/>
</dbReference>
<proteinExistence type="inferred from homology"/>
<evidence type="ECO:0000313" key="11">
    <source>
        <dbReference type="Proteomes" id="UP000294933"/>
    </source>
</evidence>
<comment type="similarity">
    <text evidence="3">Belongs to the cytochrome P450 family.</text>
</comment>
<dbReference type="PRINTS" id="PR00385">
    <property type="entry name" value="P450"/>
</dbReference>
<evidence type="ECO:0000256" key="9">
    <source>
        <dbReference type="PIRSR" id="PIRSR602401-1"/>
    </source>
</evidence>
<dbReference type="Proteomes" id="UP000294933">
    <property type="component" value="Unassembled WGS sequence"/>
</dbReference>
<evidence type="ECO:0000256" key="7">
    <source>
        <dbReference type="ARBA" id="ARBA00023004"/>
    </source>
</evidence>
<evidence type="ECO:0000256" key="5">
    <source>
        <dbReference type="ARBA" id="ARBA00022723"/>
    </source>
</evidence>
<name>A0A4Y7Q9M4_9AGAM</name>
<sequence length="373" mass="41067">MWVDIAECAEKLETTLTNLALSNGGSATVNIVPLASSCTLDIIGRVGFGHDFNFGKSPEAQEMAASWNQVINSGLTFRAFISRFILRAFPSITSLPLKVLRAQGEYKEVIGKLAKNIIQDGLHQEKRKNLLSILMTAQSEDDGLATPRIIDNIITFTFAGHETTSGILSFTLLELARHPDVQQKLRDEVIQYGGSLSYDGIQKLAYLDAVIKEGLRIHPPSARTERVAMKDDTIPLTFPIKAKYGRLLKSFIVSKGQVFHIPFTSMQVNPSVWGTDAAEFKPERWLTPGAMPPPKELPHGWSNLVAFCDGPRNCIGFRLALLEFKVILATLVRTLEFRTTDAIITTKLSVTLQAVVEGQAGIIPLKVTLPSHT</sequence>
<dbReference type="Gene3D" id="1.10.630.10">
    <property type="entry name" value="Cytochrome P450"/>
    <property type="match status" value="1"/>
</dbReference>
<feature type="binding site" description="axial binding residue" evidence="9">
    <location>
        <position position="314"/>
    </location>
    <ligand>
        <name>heme</name>
        <dbReference type="ChEBI" id="CHEBI:30413"/>
    </ligand>
    <ligandPart>
        <name>Fe</name>
        <dbReference type="ChEBI" id="CHEBI:18248"/>
    </ligandPart>
</feature>
<dbReference type="EMBL" id="ML170168">
    <property type="protein sequence ID" value="TDL23918.1"/>
    <property type="molecule type" value="Genomic_DNA"/>
</dbReference>
<dbReference type="VEuPathDB" id="FungiDB:BD410DRAFT_127769"/>
<gene>
    <name evidence="10" type="ORF">BD410DRAFT_127769</name>
</gene>
<keyword evidence="4 9" id="KW-0349">Heme</keyword>
<dbReference type="GO" id="GO:0016705">
    <property type="term" value="F:oxidoreductase activity, acting on paired donors, with incorporation or reduction of molecular oxygen"/>
    <property type="evidence" value="ECO:0007669"/>
    <property type="project" value="InterPro"/>
</dbReference>
<dbReference type="GO" id="GO:0004497">
    <property type="term" value="F:monooxygenase activity"/>
    <property type="evidence" value="ECO:0007669"/>
    <property type="project" value="UniProtKB-KW"/>
</dbReference>